<dbReference type="AlphaFoldDB" id="A0A645I9H0"/>
<name>A0A645I9H0_9ZZZZ</name>
<proteinExistence type="predicted"/>
<organism evidence="1">
    <name type="scientific">bioreactor metagenome</name>
    <dbReference type="NCBI Taxonomy" id="1076179"/>
    <lineage>
        <taxon>unclassified sequences</taxon>
        <taxon>metagenomes</taxon>
        <taxon>ecological metagenomes</taxon>
    </lineage>
</organism>
<comment type="caution">
    <text evidence="1">The sequence shown here is derived from an EMBL/GenBank/DDBJ whole genome shotgun (WGS) entry which is preliminary data.</text>
</comment>
<reference evidence="1" key="1">
    <citation type="submission" date="2019-08" db="EMBL/GenBank/DDBJ databases">
        <authorList>
            <person name="Kucharzyk K."/>
            <person name="Murdoch R.W."/>
            <person name="Higgins S."/>
            <person name="Loffler F."/>
        </authorList>
    </citation>
    <scope>NUCLEOTIDE SEQUENCE</scope>
</reference>
<sequence>MRKEAPWFAAVKEETVNQGFTVSSCYVFRIGSFRVLNGRLIRRPLIPGSDSQVTGINRVKTELPFEKLIADVDPFHDKANGLG</sequence>
<dbReference type="EMBL" id="VSSQ01109753">
    <property type="protein sequence ID" value="MPN47898.1"/>
    <property type="molecule type" value="Genomic_DNA"/>
</dbReference>
<gene>
    <name evidence="1" type="ORF">SDC9_195502</name>
</gene>
<dbReference type="PROSITE" id="PS51257">
    <property type="entry name" value="PROKAR_LIPOPROTEIN"/>
    <property type="match status" value="1"/>
</dbReference>
<accession>A0A645I9H0</accession>
<protein>
    <submittedName>
        <fullName evidence="1">Uncharacterized protein</fullName>
    </submittedName>
</protein>
<evidence type="ECO:0000313" key="1">
    <source>
        <dbReference type="EMBL" id="MPN47898.1"/>
    </source>
</evidence>